<dbReference type="SMART" id="SM00885">
    <property type="entry name" value="D5_N"/>
    <property type="match status" value="1"/>
</dbReference>
<dbReference type="Pfam" id="PF19263">
    <property type="entry name" value="DUF5906"/>
    <property type="match status" value="1"/>
</dbReference>
<keyword evidence="2" id="KW-0378">Hydrolase</keyword>
<dbReference type="SUPFAM" id="SSF52540">
    <property type="entry name" value="P-loop containing nucleoside triphosphate hydrolases"/>
    <property type="match status" value="1"/>
</dbReference>
<dbReference type="Pfam" id="PF08706">
    <property type="entry name" value="D5_N"/>
    <property type="match status" value="1"/>
</dbReference>
<evidence type="ECO:0000256" key="2">
    <source>
        <dbReference type="ARBA" id="ARBA00022801"/>
    </source>
</evidence>
<dbReference type="Pfam" id="PF23162">
    <property type="entry name" value="AEP_C962R"/>
    <property type="match status" value="1"/>
</dbReference>
<dbReference type="PANTHER" id="PTHR35372">
    <property type="entry name" value="ATP BINDING PROTEIN-RELATED"/>
    <property type="match status" value="1"/>
</dbReference>
<dbReference type="GO" id="GO:0005524">
    <property type="term" value="F:ATP binding"/>
    <property type="evidence" value="ECO:0007669"/>
    <property type="project" value="UniProtKB-KW"/>
</dbReference>
<dbReference type="InterPro" id="IPR014015">
    <property type="entry name" value="Helicase_SF3_DNA-vir"/>
</dbReference>
<protein>
    <recommendedName>
        <fullName evidence="4">SF3 helicase domain-containing protein</fullName>
    </recommendedName>
</protein>
<dbReference type="GO" id="GO:0016787">
    <property type="term" value="F:hydrolase activity"/>
    <property type="evidence" value="ECO:0007669"/>
    <property type="project" value="UniProtKB-KW"/>
</dbReference>
<keyword evidence="3" id="KW-0067">ATP-binding</keyword>
<proteinExistence type="predicted"/>
<dbReference type="Gene3D" id="3.40.50.300">
    <property type="entry name" value="P-loop containing nucleotide triphosphate hydrolases"/>
    <property type="match status" value="1"/>
</dbReference>
<evidence type="ECO:0000256" key="3">
    <source>
        <dbReference type="ARBA" id="ARBA00022840"/>
    </source>
</evidence>
<dbReference type="NCBIfam" id="TIGR01613">
    <property type="entry name" value="primase_Cterm"/>
    <property type="match status" value="1"/>
</dbReference>
<dbReference type="PROSITE" id="PS51206">
    <property type="entry name" value="SF3_HELICASE_1"/>
    <property type="match status" value="1"/>
</dbReference>
<dbReference type="InterPro" id="IPR051620">
    <property type="entry name" value="ORF904-like_C"/>
</dbReference>
<dbReference type="InterPro" id="IPR045455">
    <property type="entry name" value="NrS-1_pol-like_helicase"/>
</dbReference>
<accession>A0A6C0JWX6</accession>
<dbReference type="InterPro" id="IPR014818">
    <property type="entry name" value="Phage/plasmid_primase_P4_C"/>
</dbReference>
<dbReference type="InterPro" id="IPR056443">
    <property type="entry name" value="AEP_C962R"/>
</dbReference>
<evidence type="ECO:0000313" key="5">
    <source>
        <dbReference type="EMBL" id="QHU09210.1"/>
    </source>
</evidence>
<dbReference type="EMBL" id="MN740706">
    <property type="protein sequence ID" value="QHU09210.1"/>
    <property type="molecule type" value="Genomic_DNA"/>
</dbReference>
<reference evidence="5" key="1">
    <citation type="journal article" date="2020" name="Nature">
        <title>Giant virus diversity and host interactions through global metagenomics.</title>
        <authorList>
            <person name="Schulz F."/>
            <person name="Roux S."/>
            <person name="Paez-Espino D."/>
            <person name="Jungbluth S."/>
            <person name="Walsh D.A."/>
            <person name="Denef V.J."/>
            <person name="McMahon K.D."/>
            <person name="Konstantinidis K.T."/>
            <person name="Eloe-Fadrosh E.A."/>
            <person name="Kyrpides N.C."/>
            <person name="Woyke T."/>
        </authorList>
    </citation>
    <scope>NUCLEOTIDE SEQUENCE</scope>
    <source>
        <strain evidence="5">GVMAG-S-1074260-58</strain>
    </source>
</reference>
<evidence type="ECO:0000259" key="4">
    <source>
        <dbReference type="PROSITE" id="PS51206"/>
    </source>
</evidence>
<keyword evidence="1" id="KW-0547">Nucleotide-binding</keyword>
<sequence length="943" mass="110016">MASKQMSTFDTFIKSHPTSKASPFTHTRIGDATLKIYGGSYSVDDKYYDTFLDEYFKKVFVDGKQEYMTEKQLMENGPLLVDIDIQYEPSITERLHNEDYIMDLIAIYLDKINKFVTAEKDTLINIFVLEKKNVTILADKTKDGIHIIFGLKVHKAVQIMIREDVIKEISNVWDDLPIVNTWEQVIDEGVTKGHVNWQMYGSRKPGKEAYLISNHYTSTYKENEWSNPTLNINFDTRKYIKQMCARYTDNPSTVVREEIMESFEKAKSNLIHRTIRKVVSKIDVNVKTMLQTGQFYMIKDEKTLDTILEHVLEPVRADYKLRETHEYTMALPITYYGSGSYDKWIRVGWALANTHPNLFLTWLKMSCQPDGRHTLSVGGKFDWTRSVQDMYDLWTGFDCAGTDGLSNRSIMYWCKQDAYPKYKEIVKSTLDYYIDRTVYGIPVSSDDTGNIGKETATEVDLANVLYHLFKDKYVCASIKHKQWYEYVNHRWVEIDSGSTLRIGISKEMYQEYVIRIMEMTNKIQTMEQNDSGYESARKKTYKLTEIAMMLKKTRQKDNIMREACERFYDKYFLNKLDTNPYLLSFNNGVIDFKQTKFRRGQPDDYISYCTNIDYITPNDADTTIVSRIHTFMEELFPNHELKCYMWEHLASTLIGTLDNQTFNIYTGSGRNGKSCLVDLMTKVLGDYKGTVPHTLITQKRTIIGSSSSEVVALKGKRYAVMQEPSKGDRINEGVMKELTGGDPIQGRALFKDVITFIPQFKLVVTTNVLFDIKSNDDGTWRRIRVCDFQSKFLDTPYQDDMHFPKEQYPFQYKLDKKLNECFDTWAPIFATLLVDIAFRTKGNVQDCDIVMSSSNEYREGQDYLAEFAKDKISRSNEHRIQKTELNETFREWYKINYGNGSIPKGKELHDYMDKRYGRYRPGGWCNVKIIYDEKDLIEIVNES</sequence>
<dbReference type="InterPro" id="IPR027417">
    <property type="entry name" value="P-loop_NTPase"/>
</dbReference>
<name>A0A6C0JWX6_9ZZZZ</name>
<feature type="domain" description="SF3 helicase" evidence="4">
    <location>
        <begin position="640"/>
        <end position="801"/>
    </location>
</feature>
<dbReference type="AlphaFoldDB" id="A0A6C0JWX6"/>
<evidence type="ECO:0000256" key="1">
    <source>
        <dbReference type="ARBA" id="ARBA00022741"/>
    </source>
</evidence>
<organism evidence="5">
    <name type="scientific">viral metagenome</name>
    <dbReference type="NCBI Taxonomy" id="1070528"/>
    <lineage>
        <taxon>unclassified sequences</taxon>
        <taxon>metagenomes</taxon>
        <taxon>organismal metagenomes</taxon>
    </lineage>
</organism>
<dbReference type="PANTHER" id="PTHR35372:SF2">
    <property type="entry name" value="SF3 HELICASE DOMAIN-CONTAINING PROTEIN"/>
    <property type="match status" value="1"/>
</dbReference>
<dbReference type="InterPro" id="IPR006500">
    <property type="entry name" value="Helicase_put_C_phage/plasmid"/>
</dbReference>